<dbReference type="Pfam" id="PF09663">
    <property type="entry name" value="Amido_AtzD_TrzD"/>
    <property type="match status" value="1"/>
</dbReference>
<evidence type="ECO:0000313" key="6">
    <source>
        <dbReference type="Proteomes" id="UP001237448"/>
    </source>
</evidence>
<feature type="binding site" evidence="4">
    <location>
        <begin position="340"/>
        <end position="341"/>
    </location>
    <ligand>
        <name>substrate</name>
    </ligand>
</feature>
<feature type="binding site" evidence="4">
    <location>
        <begin position="227"/>
        <end position="228"/>
    </location>
    <ligand>
        <name>substrate</name>
    </ligand>
</feature>
<accession>A0ABU0FM63</accession>
<protein>
    <recommendedName>
        <fullName evidence="4">Cyclic amide hydrolase</fullName>
        <shortName evidence="4">CyAH</shortName>
        <ecNumber evidence="4">3.5.2.-</ecNumber>
    </recommendedName>
    <alternativeName>
        <fullName evidence="4">Ring-opening amidohydrolase</fullName>
    </alternativeName>
</protein>
<dbReference type="InterPro" id="IPR043008">
    <property type="entry name" value="AtzD/Barbiturase_RUA"/>
</dbReference>
<feature type="binding site" evidence="4">
    <location>
        <position position="321"/>
    </location>
    <ligand>
        <name>substrate</name>
    </ligand>
</feature>
<dbReference type="InterPro" id="IPR043006">
    <property type="entry name" value="AtzD/Barbiturase_RUB"/>
</dbReference>
<proteinExistence type="inferred from homology"/>
<feature type="binding site" evidence="4">
    <location>
        <position position="347"/>
    </location>
    <ligand>
        <name>Mg(2+)</name>
        <dbReference type="ChEBI" id="CHEBI:18420"/>
        <note>structural</note>
    </ligand>
</feature>
<feature type="binding site" evidence="4">
    <location>
        <begin position="82"/>
        <end position="83"/>
    </location>
    <ligand>
        <name>substrate</name>
    </ligand>
</feature>
<dbReference type="Gene3D" id="3.30.1330.170">
    <property type="entry name" value="Cyanuric acid hydrolase/Barbiturase, RU A"/>
    <property type="match status" value="1"/>
</dbReference>
<dbReference type="Gene3D" id="3.30.1330.180">
    <property type="entry name" value="Cyanuric acid hydrolase/Barbiturase, RU B"/>
    <property type="match status" value="1"/>
</dbReference>
<keyword evidence="4" id="KW-0479">Metal-binding</keyword>
<comment type="function">
    <text evidence="4">Cyclic amide hydrolase of unknown substrate specificity. Catalyzes the hydrolytic ring-opening of a cyclic amide. Does not act on cyanuric acid nor barbituric acid.</text>
</comment>
<evidence type="ECO:0000256" key="1">
    <source>
        <dbReference type="ARBA" id="ARBA00010947"/>
    </source>
</evidence>
<feature type="region of interest" description="RU C" evidence="4">
    <location>
        <begin position="250"/>
        <end position="363"/>
    </location>
</feature>
<keyword evidence="6" id="KW-1185">Reference proteome</keyword>
<evidence type="ECO:0000256" key="2">
    <source>
        <dbReference type="ARBA" id="ARBA00011881"/>
    </source>
</evidence>
<dbReference type="GO" id="GO:0018753">
    <property type="term" value="F:cyanuric acid amidohydrolase activity"/>
    <property type="evidence" value="ECO:0007669"/>
    <property type="project" value="UniProtKB-EC"/>
</dbReference>
<feature type="binding site" evidence="4">
    <location>
        <position position="348"/>
    </location>
    <ligand>
        <name>Mg(2+)</name>
        <dbReference type="ChEBI" id="CHEBI:18420"/>
        <note>structural</note>
    </ligand>
</feature>
<dbReference type="InterPro" id="IPR014086">
    <property type="entry name" value="AtzD/Barbiturase"/>
</dbReference>
<dbReference type="Gene3D" id="3.30.1330.160">
    <property type="entry name" value="Cyanuric acid hydrolase/Barbituras, RU C"/>
    <property type="match status" value="1"/>
</dbReference>
<feature type="active site" evidence="4">
    <location>
        <position position="157"/>
    </location>
</feature>
<feature type="binding site" evidence="4">
    <location>
        <position position="343"/>
    </location>
    <ligand>
        <name>Mg(2+)</name>
        <dbReference type="ChEBI" id="CHEBI:18420"/>
        <note>structural</note>
    </ligand>
</feature>
<feature type="binding site" evidence="4">
    <location>
        <position position="346"/>
    </location>
    <ligand>
        <name>Mg(2+)</name>
        <dbReference type="ChEBI" id="CHEBI:18420"/>
        <note>structural</note>
    </ligand>
</feature>
<evidence type="ECO:0000256" key="4">
    <source>
        <dbReference type="HAMAP-Rule" id="MF_01989"/>
    </source>
</evidence>
<dbReference type="EMBL" id="JAUSVK010000001">
    <property type="protein sequence ID" value="MDQ0395681.1"/>
    <property type="molecule type" value="Genomic_DNA"/>
</dbReference>
<name>A0ABU0FM63_9HYPH</name>
<comment type="caution">
    <text evidence="4">Lacks conserved residue(s) required for the propagation of feature annotation.</text>
</comment>
<feature type="region of interest" description="RU A" evidence="4">
    <location>
        <begin position="1"/>
        <end position="102"/>
    </location>
</feature>
<keyword evidence="4" id="KW-0460">Magnesium</keyword>
<dbReference type="Proteomes" id="UP001237448">
    <property type="component" value="Unassembled WGS sequence"/>
</dbReference>
<dbReference type="NCBIfam" id="TIGR02714">
    <property type="entry name" value="amido_AtzD_TrzD"/>
    <property type="match status" value="1"/>
</dbReference>
<evidence type="ECO:0000313" key="5">
    <source>
        <dbReference type="EMBL" id="MDQ0395681.1"/>
    </source>
</evidence>
<keyword evidence="3 4" id="KW-0378">Hydrolase</keyword>
<dbReference type="InterPro" id="IPR043007">
    <property type="entry name" value="AtzD/Barbiturase_RUC"/>
</dbReference>
<feature type="binding site" evidence="4">
    <location>
        <position position="189"/>
    </location>
    <ligand>
        <name>substrate</name>
    </ligand>
</feature>
<reference evidence="5 6" key="1">
    <citation type="submission" date="2023-07" db="EMBL/GenBank/DDBJ databases">
        <title>Genomic Encyclopedia of Type Strains, Phase IV (KMG-IV): sequencing the most valuable type-strain genomes for metagenomic binning, comparative biology and taxonomic classification.</title>
        <authorList>
            <person name="Goeker M."/>
        </authorList>
    </citation>
    <scope>NUCLEOTIDE SEQUENCE [LARGE SCALE GENOMIC DNA]</scope>
    <source>
        <strain evidence="5 6">DSM 5896</strain>
    </source>
</reference>
<comment type="domain">
    <text evidence="4">The monomer structure is formed from three repeating units (RUs) that share the same structure as one another. The monomer and the active site possess nearly threefold rotational symmetry, to the extent that the active site possesses three potential Ser-Lys catalytic dyads, but one of the 3 active site surfaces varies in composition suggesting it is involved in confering substrate specificity.</text>
</comment>
<sequence length="363" mass="37514">MRADVHRFSIADPSDVSGLKAAIDSGAIDASQIVAVIGKTHGNGLVNDYTRGYLTLCLSILIGERTGRSPEAVREKIPFVFSGGVEGVLSPHYTVFTVAPDGAAAGGEPALAIGVAFTAPMRPSDIGRQAQIDAIAASVTAAIAEAAIEEVHFVQVKGPAFTLADILEDQRSGRPPATDNPGKLMSFGRAACALGVAKALGEVPADKAVEAAVLKDFSLYSSVASMSAGVEVDCNEVIVVGMSRAWSGPLAIEHTTMTDALDVASIHAMVQRLGFSPAPQMEAGRVRAAFIKCEAQRDGLIRGRPHTMLNDGDINEQRHIRGAVGAIAASILNDTGLFVSGGAEHQGPDGGGMIAVIADRPDA</sequence>
<comment type="subunit">
    <text evidence="2 4">Homotetramer.</text>
</comment>
<gene>
    <name evidence="5" type="ORF">J3R73_005473</name>
</gene>
<organism evidence="5 6">
    <name type="scientific">Labrys monachus</name>
    <dbReference type="NCBI Taxonomy" id="217067"/>
    <lineage>
        <taxon>Bacteria</taxon>
        <taxon>Pseudomonadati</taxon>
        <taxon>Pseudomonadota</taxon>
        <taxon>Alphaproteobacteria</taxon>
        <taxon>Hyphomicrobiales</taxon>
        <taxon>Xanthobacteraceae</taxon>
        <taxon>Labrys</taxon>
    </lineage>
</organism>
<feature type="binding site" evidence="4">
    <location>
        <position position="351"/>
    </location>
    <ligand>
        <name>Mg(2+)</name>
        <dbReference type="ChEBI" id="CHEBI:18420"/>
        <note>structural</note>
    </ligand>
</feature>
<comment type="caution">
    <text evidence="5">The sequence shown here is derived from an EMBL/GenBank/DDBJ whole genome shotgun (WGS) entry which is preliminary data.</text>
</comment>
<evidence type="ECO:0000256" key="3">
    <source>
        <dbReference type="ARBA" id="ARBA00022801"/>
    </source>
</evidence>
<dbReference type="RefSeq" id="WP_307434751.1">
    <property type="nucleotide sequence ID" value="NZ_JAUSVK010000001.1"/>
</dbReference>
<dbReference type="EC" id="3.5.2.-" evidence="4"/>
<feature type="binding site" evidence="4">
    <location>
        <position position="294"/>
    </location>
    <ligand>
        <name>Mg(2+)</name>
        <dbReference type="ChEBI" id="CHEBI:18420"/>
        <note>structural</note>
    </ligand>
</feature>
<dbReference type="HAMAP" id="MF_01989">
    <property type="entry name" value="Cyc_amidohydrol"/>
    <property type="match status" value="1"/>
</dbReference>
<comment type="similarity">
    <text evidence="1 4">Belongs to the cyclic amide hydrolase (CyAH) family.</text>
</comment>
<feature type="active site" description="Nucleophile" evidence="4">
    <location>
        <position position="227"/>
    </location>
</feature>
<feature type="binding site" evidence="4">
    <location>
        <position position="51"/>
    </location>
    <ligand>
        <name>substrate</name>
    </ligand>
</feature>